<reference evidence="2" key="1">
    <citation type="submission" date="2023-07" db="EMBL/GenBank/DDBJ databases">
        <title>30 novel species of actinomycetes from the DSMZ collection.</title>
        <authorList>
            <person name="Nouioui I."/>
        </authorList>
    </citation>
    <scope>NUCLEOTIDE SEQUENCE [LARGE SCALE GENOMIC DNA]</scope>
    <source>
        <strain evidence="2">DSM 41699</strain>
    </source>
</reference>
<protein>
    <recommendedName>
        <fullName evidence="3">ATP-binding protein</fullName>
    </recommendedName>
</protein>
<dbReference type="Gene3D" id="3.30.565.10">
    <property type="entry name" value="Histidine kinase-like ATPase, C-terminal domain"/>
    <property type="match status" value="1"/>
</dbReference>
<keyword evidence="2" id="KW-1185">Reference proteome</keyword>
<proteinExistence type="predicted"/>
<evidence type="ECO:0000313" key="2">
    <source>
        <dbReference type="Proteomes" id="UP001183809"/>
    </source>
</evidence>
<dbReference type="Proteomes" id="UP001183809">
    <property type="component" value="Unassembled WGS sequence"/>
</dbReference>
<evidence type="ECO:0000313" key="1">
    <source>
        <dbReference type="EMBL" id="MDT0464475.1"/>
    </source>
</evidence>
<dbReference type="EMBL" id="JAVREY010000015">
    <property type="protein sequence ID" value="MDT0464475.1"/>
    <property type="molecule type" value="Genomic_DNA"/>
</dbReference>
<comment type="caution">
    <text evidence="1">The sequence shown here is derived from an EMBL/GenBank/DDBJ whole genome shotgun (WGS) entry which is preliminary data.</text>
</comment>
<accession>A0ABU2TUD7</accession>
<evidence type="ECO:0008006" key="3">
    <source>
        <dbReference type="Google" id="ProtNLM"/>
    </source>
</evidence>
<dbReference type="RefSeq" id="WP_311695689.1">
    <property type="nucleotide sequence ID" value="NZ_JAVREY010000015.1"/>
</dbReference>
<sequence>MSKDSAESAVLLLSELVSNAVLRARNTCRVLVTAQLRWGLLECEVEDPS</sequence>
<organism evidence="1 2">
    <name type="scientific">Streptomyces gibsoniae</name>
    <dbReference type="NCBI Taxonomy" id="3075529"/>
    <lineage>
        <taxon>Bacteria</taxon>
        <taxon>Bacillati</taxon>
        <taxon>Actinomycetota</taxon>
        <taxon>Actinomycetes</taxon>
        <taxon>Kitasatosporales</taxon>
        <taxon>Streptomycetaceae</taxon>
        <taxon>Streptomyces</taxon>
    </lineage>
</organism>
<gene>
    <name evidence="1" type="ORF">RM764_15810</name>
</gene>
<dbReference type="InterPro" id="IPR036890">
    <property type="entry name" value="HATPase_C_sf"/>
</dbReference>
<name>A0ABU2TUD7_9ACTN</name>